<protein>
    <submittedName>
        <fullName evidence="5">HlyD family secretion protein</fullName>
    </submittedName>
</protein>
<dbReference type="Pfam" id="PF25917">
    <property type="entry name" value="BSH_RND"/>
    <property type="match status" value="1"/>
</dbReference>
<dbReference type="InterPro" id="IPR058634">
    <property type="entry name" value="AaeA-lik-b-barrel"/>
</dbReference>
<evidence type="ECO:0000313" key="6">
    <source>
        <dbReference type="Proteomes" id="UP000251558"/>
    </source>
</evidence>
<dbReference type="PANTHER" id="PTHR30386">
    <property type="entry name" value="MEMBRANE FUSION SUBUNIT OF EMRAB-TOLC MULTIDRUG EFFLUX PUMP"/>
    <property type="match status" value="1"/>
</dbReference>
<sequence length="426" mass="44388">MSEMPATTRFGNATEAAVTQQQPAALIGQPEQPSAEQQGPLSLRAAGAPDGITSPVSKRRFKRMALASAVLASIIAGGYWGHGYWTTGQYLESTDDAYLKADYTTVAPKISGYIAAVLVHDNQAVETGQVLARIDDRDFRAALAQADADVKAAEAAVRNLDAQIALQHSLIEQAKATVAATQASLTFASADADRYTTLAKSGTGTAQKAEASRAQADQLVAGLQRDEASVAAAQAKINVLVTERDSAVAQKDRAQAAAGQARLNLSYATITAPVDGTVGARTLRVGQFVGSGMQLMAVVPMDAIYVVANFKETQLAHVRDGQPVSLVVDGFPGVELKGHVDSLSPASGLEFALLPPDNATGNFTKIVQRIPVRIAIDNHELGGLLRPGMSVEPTIDTKATVLAEAGKSAQADTFVGNTEAAADGAR</sequence>
<feature type="transmembrane region" description="Helical" evidence="2">
    <location>
        <begin position="64"/>
        <end position="85"/>
    </location>
</feature>
<dbReference type="Gene3D" id="1.10.287.470">
    <property type="entry name" value="Helix hairpin bin"/>
    <property type="match status" value="2"/>
</dbReference>
<dbReference type="SUPFAM" id="SSF111369">
    <property type="entry name" value="HlyD-like secretion proteins"/>
    <property type="match status" value="2"/>
</dbReference>
<dbReference type="Proteomes" id="UP000251558">
    <property type="component" value="Unassembled WGS sequence"/>
</dbReference>
<keyword evidence="2" id="KW-0812">Transmembrane</keyword>
<dbReference type="EMBL" id="QMBP01000001">
    <property type="protein sequence ID" value="RAZ92455.1"/>
    <property type="molecule type" value="Genomic_DNA"/>
</dbReference>
<feature type="domain" description="Multidrug resistance protein MdtA-like barrel-sandwich hybrid" evidence="3">
    <location>
        <begin position="105"/>
        <end position="299"/>
    </location>
</feature>
<organism evidence="5 6">
    <name type="scientific">Mesorhizobium hawassense</name>
    <dbReference type="NCBI Taxonomy" id="1209954"/>
    <lineage>
        <taxon>Bacteria</taxon>
        <taxon>Pseudomonadati</taxon>
        <taxon>Pseudomonadota</taxon>
        <taxon>Alphaproteobacteria</taxon>
        <taxon>Hyphomicrobiales</taxon>
        <taxon>Phyllobacteriaceae</taxon>
        <taxon>Mesorhizobium</taxon>
    </lineage>
</organism>
<keyword evidence="6" id="KW-1185">Reference proteome</keyword>
<proteinExistence type="predicted"/>
<evidence type="ECO:0000256" key="2">
    <source>
        <dbReference type="SAM" id="Phobius"/>
    </source>
</evidence>
<keyword evidence="2" id="KW-1133">Transmembrane helix</keyword>
<evidence type="ECO:0000259" key="4">
    <source>
        <dbReference type="Pfam" id="PF25963"/>
    </source>
</evidence>
<dbReference type="AlphaFoldDB" id="A0A330HVK4"/>
<evidence type="ECO:0000256" key="1">
    <source>
        <dbReference type="SAM" id="MobiDB-lite"/>
    </source>
</evidence>
<reference evidence="5 6" key="2">
    <citation type="submission" date="2018-07" db="EMBL/GenBank/DDBJ databases">
        <title>Diversity of Mesorhizobium strains in Brazil.</title>
        <authorList>
            <person name="Helene L.C.F."/>
            <person name="Dall'Agnol R."/>
            <person name="Delamuta J.R.M."/>
            <person name="Hungria M."/>
        </authorList>
    </citation>
    <scope>NUCLEOTIDE SEQUENCE [LARGE SCALE GENOMIC DNA]</scope>
    <source>
        <strain evidence="5 6">AC99b</strain>
    </source>
</reference>
<dbReference type="Pfam" id="PF25963">
    <property type="entry name" value="Beta-barrel_AAEA"/>
    <property type="match status" value="1"/>
</dbReference>
<name>A0A330HVK4_9HYPH</name>
<feature type="domain" description="p-hydroxybenzoic acid efflux pump subunit AaeA-like beta-barrel" evidence="4">
    <location>
        <begin position="304"/>
        <end position="391"/>
    </location>
</feature>
<evidence type="ECO:0000313" key="5">
    <source>
        <dbReference type="EMBL" id="RAZ92455.1"/>
    </source>
</evidence>
<reference evidence="6" key="1">
    <citation type="submission" date="2018-06" db="EMBL/GenBank/DDBJ databases">
        <authorList>
            <person name="Helene L.C."/>
            <person name="Dall'Agnol R."/>
            <person name="Delamuta J.R."/>
            <person name="Hungria M."/>
        </authorList>
    </citation>
    <scope>NUCLEOTIDE SEQUENCE [LARGE SCALE GENOMIC DNA]</scope>
    <source>
        <strain evidence="6">AC99b</strain>
    </source>
</reference>
<dbReference type="OrthoDB" id="9811754at2"/>
<dbReference type="InterPro" id="IPR058625">
    <property type="entry name" value="MdtA-like_BSH"/>
</dbReference>
<dbReference type="Gene3D" id="2.40.50.100">
    <property type="match status" value="1"/>
</dbReference>
<keyword evidence="2" id="KW-0472">Membrane</keyword>
<dbReference type="PANTHER" id="PTHR30386:SF24">
    <property type="entry name" value="MULTIDRUG RESISTANCE EFFLUX PUMP"/>
    <property type="match status" value="1"/>
</dbReference>
<comment type="caution">
    <text evidence="5">The sequence shown here is derived from an EMBL/GenBank/DDBJ whole genome shotgun (WGS) entry which is preliminary data.</text>
</comment>
<gene>
    <name evidence="5" type="ORF">DPM33_00665</name>
</gene>
<dbReference type="RefSeq" id="WP_112094980.1">
    <property type="nucleotide sequence ID" value="NZ_QMBP01000001.1"/>
</dbReference>
<dbReference type="Gene3D" id="2.40.30.170">
    <property type="match status" value="1"/>
</dbReference>
<evidence type="ECO:0000259" key="3">
    <source>
        <dbReference type="Pfam" id="PF25917"/>
    </source>
</evidence>
<feature type="region of interest" description="Disordered" evidence="1">
    <location>
        <begin position="1"/>
        <end position="51"/>
    </location>
</feature>
<feature type="compositionally biased region" description="Polar residues" evidence="1">
    <location>
        <begin position="31"/>
        <end position="40"/>
    </location>
</feature>
<dbReference type="InterPro" id="IPR050739">
    <property type="entry name" value="MFP"/>
</dbReference>
<dbReference type="GO" id="GO:0055085">
    <property type="term" value="P:transmembrane transport"/>
    <property type="evidence" value="ECO:0007669"/>
    <property type="project" value="InterPro"/>
</dbReference>
<accession>A0A330HVK4</accession>